<organism evidence="1 2">
    <name type="scientific">Cyclobacterium xiamenense</name>
    <dbReference type="NCBI Taxonomy" id="1297121"/>
    <lineage>
        <taxon>Bacteria</taxon>
        <taxon>Pseudomonadati</taxon>
        <taxon>Bacteroidota</taxon>
        <taxon>Cytophagia</taxon>
        <taxon>Cytophagales</taxon>
        <taxon>Cyclobacteriaceae</taxon>
        <taxon>Cyclobacterium</taxon>
    </lineage>
</organism>
<dbReference type="AlphaFoldDB" id="A0A1H6ZZX0"/>
<name>A0A1H6ZZX0_9BACT</name>
<dbReference type="STRING" id="1416801.SAMN05192553_105223"/>
<dbReference type="Proteomes" id="UP000199403">
    <property type="component" value="Unassembled WGS sequence"/>
</dbReference>
<proteinExistence type="predicted"/>
<protein>
    <submittedName>
        <fullName evidence="1">Uncharacterized protein</fullName>
    </submittedName>
</protein>
<accession>A0A1H6ZZX0</accession>
<evidence type="ECO:0000313" key="2">
    <source>
        <dbReference type="Proteomes" id="UP000199403"/>
    </source>
</evidence>
<keyword evidence="2" id="KW-1185">Reference proteome</keyword>
<dbReference type="EMBL" id="FNZH01000005">
    <property type="protein sequence ID" value="SEJ58206.1"/>
    <property type="molecule type" value="Genomic_DNA"/>
</dbReference>
<gene>
    <name evidence="1" type="ORF">SAMN05192553_105223</name>
</gene>
<reference evidence="2" key="1">
    <citation type="submission" date="2016-10" db="EMBL/GenBank/DDBJ databases">
        <authorList>
            <person name="Varghese N."/>
            <person name="Submissions S."/>
        </authorList>
    </citation>
    <scope>NUCLEOTIDE SEQUENCE [LARGE SCALE GENOMIC DNA]</scope>
    <source>
        <strain evidence="2">IBRC-M 10761</strain>
    </source>
</reference>
<sequence length="63" mass="7647">MRATGMRLPRWPGESSYSYLINEHLKCYCTNFSYFCTILKPNEIKLYVRQKKNYSCLWGWNRS</sequence>
<evidence type="ECO:0000313" key="1">
    <source>
        <dbReference type="EMBL" id="SEJ58206.1"/>
    </source>
</evidence>